<reference evidence="3" key="1">
    <citation type="submission" date="2021-01" db="EMBL/GenBank/DDBJ databases">
        <title>Rhizobium sp. strain KVB221 16S ribosomal RNA gene Genome sequencing and assembly.</title>
        <authorList>
            <person name="Kang M."/>
        </authorList>
    </citation>
    <scope>NUCLEOTIDE SEQUENCE</scope>
    <source>
        <strain evidence="3">KVB221</strain>
    </source>
</reference>
<evidence type="ECO:0000313" key="3">
    <source>
        <dbReference type="EMBL" id="MBL0370418.1"/>
    </source>
</evidence>
<evidence type="ECO:0000259" key="1">
    <source>
        <dbReference type="Pfam" id="PF10000"/>
    </source>
</evidence>
<dbReference type="Proteomes" id="UP000633219">
    <property type="component" value="Unassembled WGS sequence"/>
</dbReference>
<dbReference type="PANTHER" id="PTHR39199:SF1">
    <property type="entry name" value="BLR5128 PROTEIN"/>
    <property type="match status" value="1"/>
</dbReference>
<organism evidence="3 4">
    <name type="scientific">Rhizobium setariae</name>
    <dbReference type="NCBI Taxonomy" id="2801340"/>
    <lineage>
        <taxon>Bacteria</taxon>
        <taxon>Pseudomonadati</taxon>
        <taxon>Pseudomonadota</taxon>
        <taxon>Alphaproteobacteria</taxon>
        <taxon>Hyphomicrobiales</taxon>
        <taxon>Rhizobiaceae</taxon>
        <taxon>Rhizobium/Agrobacterium group</taxon>
        <taxon>Rhizobium</taxon>
    </lineage>
</organism>
<keyword evidence="4" id="KW-1185">Reference proteome</keyword>
<dbReference type="InterPro" id="IPR018717">
    <property type="entry name" value="DUF2241"/>
</dbReference>
<dbReference type="PANTHER" id="PTHR39199">
    <property type="entry name" value="BLR5128 PROTEIN"/>
    <property type="match status" value="1"/>
</dbReference>
<dbReference type="InterPro" id="IPR027795">
    <property type="entry name" value="CASTOR_ACT_dom"/>
</dbReference>
<dbReference type="RefSeq" id="WP_201651592.1">
    <property type="nucleotide sequence ID" value="NZ_JAEQNC010000001.1"/>
</dbReference>
<feature type="domain" description="DUF2241" evidence="1">
    <location>
        <begin position="2"/>
        <end position="70"/>
    </location>
</feature>
<dbReference type="InterPro" id="IPR045865">
    <property type="entry name" value="ACT-like_dom_sf"/>
</dbReference>
<dbReference type="Gene3D" id="3.30.2130.10">
    <property type="entry name" value="VC0802-like"/>
    <property type="match status" value="1"/>
</dbReference>
<dbReference type="Pfam" id="PF10000">
    <property type="entry name" value="ACT_3"/>
    <property type="match status" value="1"/>
</dbReference>
<dbReference type="EMBL" id="JAEQNC010000001">
    <property type="protein sequence ID" value="MBL0370418.1"/>
    <property type="molecule type" value="Genomic_DNA"/>
</dbReference>
<evidence type="ECO:0000313" key="4">
    <source>
        <dbReference type="Proteomes" id="UP000633219"/>
    </source>
</evidence>
<sequence>MTGITHIAQLLTSMEPELQPGEFVFCALPAGRNLAPHIEPLGLFAEKEGRTAIVDAESAKSLDYPKSLPMRQISLTVHSSLEAVGLTAAISAELARHDISANVVAAYYHDHIFVPSSDAVRAVEALRELSRSSAGA</sequence>
<evidence type="ECO:0000259" key="2">
    <source>
        <dbReference type="Pfam" id="PF13840"/>
    </source>
</evidence>
<feature type="domain" description="CASTOR ACT" evidence="2">
    <location>
        <begin position="71"/>
        <end position="128"/>
    </location>
</feature>
<accession>A0A937CMU8</accession>
<protein>
    <submittedName>
        <fullName evidence="3">ACT domain-containing protein</fullName>
    </submittedName>
</protein>
<dbReference type="AlphaFoldDB" id="A0A937CMU8"/>
<dbReference type="SUPFAM" id="SSF55021">
    <property type="entry name" value="ACT-like"/>
    <property type="match status" value="2"/>
</dbReference>
<name>A0A937CMU8_9HYPH</name>
<proteinExistence type="predicted"/>
<dbReference type="Pfam" id="PF13840">
    <property type="entry name" value="ACT_7"/>
    <property type="match status" value="1"/>
</dbReference>
<comment type="caution">
    <text evidence="3">The sequence shown here is derived from an EMBL/GenBank/DDBJ whole genome shotgun (WGS) entry which is preliminary data.</text>
</comment>
<gene>
    <name evidence="3" type="ORF">JJB09_00105</name>
</gene>